<dbReference type="Proteomes" id="UP001432312">
    <property type="component" value="Chromosome"/>
</dbReference>
<feature type="chain" id="PRO_5045270039" description="G5 domain-containing protein" evidence="1">
    <location>
        <begin position="33"/>
        <end position="186"/>
    </location>
</feature>
<dbReference type="GeneID" id="95501601"/>
<gene>
    <name evidence="2" type="ORF">OHA91_36145</name>
</gene>
<keyword evidence="1" id="KW-0732">Signal</keyword>
<evidence type="ECO:0000313" key="2">
    <source>
        <dbReference type="EMBL" id="WUN83467.1"/>
    </source>
</evidence>
<evidence type="ECO:0008006" key="4">
    <source>
        <dbReference type="Google" id="ProtNLM"/>
    </source>
</evidence>
<evidence type="ECO:0000313" key="3">
    <source>
        <dbReference type="Proteomes" id="UP001432312"/>
    </source>
</evidence>
<accession>A0ABZ1QM22</accession>
<protein>
    <recommendedName>
        <fullName evidence="4">G5 domain-containing protein</fullName>
    </recommendedName>
</protein>
<name>A0ABZ1QM22_9ACTN</name>
<dbReference type="InterPro" id="IPR006311">
    <property type="entry name" value="TAT_signal"/>
</dbReference>
<organism evidence="2 3">
    <name type="scientific">Streptomyces erythrochromogenes</name>
    <dbReference type="NCBI Taxonomy" id="285574"/>
    <lineage>
        <taxon>Bacteria</taxon>
        <taxon>Bacillati</taxon>
        <taxon>Actinomycetota</taxon>
        <taxon>Actinomycetes</taxon>
        <taxon>Kitasatosporales</taxon>
        <taxon>Streptomycetaceae</taxon>
        <taxon>Streptomyces</taxon>
    </lineage>
</organism>
<feature type="signal peptide" evidence="1">
    <location>
        <begin position="1"/>
        <end position="32"/>
    </location>
</feature>
<dbReference type="RefSeq" id="WP_328740785.1">
    <property type="nucleotide sequence ID" value="NZ_CP108036.1"/>
</dbReference>
<reference evidence="2" key="1">
    <citation type="submission" date="2022-10" db="EMBL/GenBank/DDBJ databases">
        <title>The complete genomes of actinobacterial strains from the NBC collection.</title>
        <authorList>
            <person name="Joergensen T.S."/>
            <person name="Alvarez Arevalo M."/>
            <person name="Sterndorff E.B."/>
            <person name="Faurdal D."/>
            <person name="Vuksanovic O."/>
            <person name="Mourched A.-S."/>
            <person name="Charusanti P."/>
            <person name="Shaw S."/>
            <person name="Blin K."/>
            <person name="Weber T."/>
        </authorList>
    </citation>
    <scope>NUCLEOTIDE SEQUENCE</scope>
    <source>
        <strain evidence="2">NBC_00303</strain>
    </source>
</reference>
<dbReference type="EMBL" id="CP108036">
    <property type="protein sequence ID" value="WUN83467.1"/>
    <property type="molecule type" value="Genomic_DNA"/>
</dbReference>
<dbReference type="PROSITE" id="PS51318">
    <property type="entry name" value="TAT"/>
    <property type="match status" value="1"/>
</dbReference>
<sequence>MTRTTLPQRLALLGASGALAAGGALLPTTAFAAPAAPQGTGVQAVHQQLAHTGRNTTTTKTEMVTTTRNLPHGKTMTQKTKTVTETTRDHHGNKVKVVTTTTVTKTIKNRLGKVIKKTVTVTKHQQNLPAPNNNDERTTGYTDGYTAVKENCQARKGRPQAGGPTALSAYDKAWDEGASAAAARYC</sequence>
<proteinExistence type="predicted"/>
<keyword evidence="3" id="KW-1185">Reference proteome</keyword>
<evidence type="ECO:0000256" key="1">
    <source>
        <dbReference type="SAM" id="SignalP"/>
    </source>
</evidence>